<dbReference type="EMBL" id="LSMT01001396">
    <property type="protein sequence ID" value="PFX12400.1"/>
    <property type="molecule type" value="Genomic_DNA"/>
</dbReference>
<protein>
    <submittedName>
        <fullName evidence="1">Uncharacterized protein</fullName>
    </submittedName>
</protein>
<reference evidence="2" key="1">
    <citation type="journal article" date="2017" name="bioRxiv">
        <title>Comparative analysis of the genomes of Stylophora pistillata and Acropora digitifera provides evidence for extensive differences between species of corals.</title>
        <authorList>
            <person name="Voolstra C.R."/>
            <person name="Li Y."/>
            <person name="Liew Y.J."/>
            <person name="Baumgarten S."/>
            <person name="Zoccola D."/>
            <person name="Flot J.-F."/>
            <person name="Tambutte S."/>
            <person name="Allemand D."/>
            <person name="Aranda M."/>
        </authorList>
    </citation>
    <scope>NUCLEOTIDE SEQUENCE [LARGE SCALE GENOMIC DNA]</scope>
</reference>
<comment type="caution">
    <text evidence="1">The sequence shown here is derived from an EMBL/GenBank/DDBJ whole genome shotgun (WGS) entry which is preliminary data.</text>
</comment>
<sequence length="507" mass="59167">MIINTEGNIQTIKFTVQGRKQPLEEIRRKTLKMHEKYMKVKQNQHYSEMPREEVIKQLKQLNEYNQDDELIKMRKQLQELSTTRHLQMWHDHSTLANTGHIIFTVNCLYDPAIYMTDEEYKKASGKVANVQKEVEKPHVYIVARCRSCDEEQLGYVETRLCCQKHLQRNLLTTDGIEIKDIIRFFYGDSPSRQFESGQQKGGHYYCSGCGVTADRVNELDHSFRCQAISLHDRQRFDFLLPGEGVWWCQDDEFVEFFDACSEPEFREEGPKLHHFRSTNFKNEEEYLRKCWHECVETEVIIPAHLIRTEDQDGNADKRYSFTCIVTIWIITITIFENNELTIYGDTRVPGNRVKALQTVDLNVISGGSFDSQKKRTDLTGNQKEKEKDASLLQTKLCKAVSVVVGTTPEVQKLDQARRLHKSKPNNIVLANDYQTKLRLVQSKVLAEQRKLKKKFEEWEKDFLVTHNCLLALPEDINNDATAKELNKKIKYVDGLLNEWKMDALGCK</sequence>
<gene>
    <name evidence="1" type="ORF">AWC38_SpisGene23658</name>
</gene>
<name>A0A2B4R7E5_STYPI</name>
<evidence type="ECO:0000313" key="1">
    <source>
        <dbReference type="EMBL" id="PFX12400.1"/>
    </source>
</evidence>
<organism evidence="1 2">
    <name type="scientific">Stylophora pistillata</name>
    <name type="common">Smooth cauliflower coral</name>
    <dbReference type="NCBI Taxonomy" id="50429"/>
    <lineage>
        <taxon>Eukaryota</taxon>
        <taxon>Metazoa</taxon>
        <taxon>Cnidaria</taxon>
        <taxon>Anthozoa</taxon>
        <taxon>Hexacorallia</taxon>
        <taxon>Scleractinia</taxon>
        <taxon>Astrocoeniina</taxon>
        <taxon>Pocilloporidae</taxon>
        <taxon>Stylophora</taxon>
    </lineage>
</organism>
<accession>A0A2B4R7E5</accession>
<dbReference type="Proteomes" id="UP000225706">
    <property type="component" value="Unassembled WGS sequence"/>
</dbReference>
<keyword evidence="2" id="KW-1185">Reference proteome</keyword>
<evidence type="ECO:0000313" key="2">
    <source>
        <dbReference type="Proteomes" id="UP000225706"/>
    </source>
</evidence>
<dbReference type="AlphaFoldDB" id="A0A2B4R7E5"/>
<dbReference type="OrthoDB" id="5980153at2759"/>
<proteinExistence type="predicted"/>